<dbReference type="FunFam" id="3.40.50.970:FF:000005">
    <property type="entry name" value="1-deoxy-D-xylulose-5-phosphate synthase"/>
    <property type="match status" value="1"/>
</dbReference>
<dbReference type="PROSITE" id="PS00802">
    <property type="entry name" value="TRANSKETOLASE_2"/>
    <property type="match status" value="1"/>
</dbReference>
<dbReference type="NCBIfam" id="TIGR00204">
    <property type="entry name" value="dxs"/>
    <property type="match status" value="1"/>
</dbReference>
<dbReference type="FunFam" id="3.40.50.920:FF:000002">
    <property type="entry name" value="1-deoxy-D-xylulose-5-phosphate synthase"/>
    <property type="match status" value="1"/>
</dbReference>
<dbReference type="Gene3D" id="3.40.50.920">
    <property type="match status" value="1"/>
</dbReference>
<protein>
    <recommendedName>
        <fullName evidence="11">1-deoxy-D-xylulose-5-phosphate synthase</fullName>
        <ecNumber evidence="11">2.2.1.7</ecNumber>
    </recommendedName>
    <alternativeName>
        <fullName evidence="11">1-deoxyxylulose-5-phosphate synthase</fullName>
        <shortName evidence="11">DXP synthase</shortName>
        <shortName evidence="11">DXPS</shortName>
    </alternativeName>
</protein>
<comment type="catalytic activity">
    <reaction evidence="11">
        <text>D-glyceraldehyde 3-phosphate + pyruvate + H(+) = 1-deoxy-D-xylulose 5-phosphate + CO2</text>
        <dbReference type="Rhea" id="RHEA:12605"/>
        <dbReference type="ChEBI" id="CHEBI:15361"/>
        <dbReference type="ChEBI" id="CHEBI:15378"/>
        <dbReference type="ChEBI" id="CHEBI:16526"/>
        <dbReference type="ChEBI" id="CHEBI:57792"/>
        <dbReference type="ChEBI" id="CHEBI:59776"/>
        <dbReference type="EC" id="2.2.1.7"/>
    </reaction>
</comment>
<evidence type="ECO:0000256" key="12">
    <source>
        <dbReference type="SAM" id="MobiDB-lite"/>
    </source>
</evidence>
<evidence type="ECO:0000256" key="10">
    <source>
        <dbReference type="ARBA" id="ARBA00055605"/>
    </source>
</evidence>
<keyword evidence="4 11" id="KW-0808">Transferase</keyword>
<evidence type="ECO:0000313" key="14">
    <source>
        <dbReference type="EMBL" id="MBB4845487.1"/>
    </source>
</evidence>
<dbReference type="RefSeq" id="WP_184303520.1">
    <property type="nucleotide sequence ID" value="NZ_JACHLP010000009.1"/>
</dbReference>
<dbReference type="GO" id="GO:0016114">
    <property type="term" value="P:terpenoid biosynthetic process"/>
    <property type="evidence" value="ECO:0007669"/>
    <property type="project" value="UniProtKB-UniRule"/>
</dbReference>
<feature type="region of interest" description="Disordered" evidence="12">
    <location>
        <begin position="96"/>
        <end position="119"/>
    </location>
</feature>
<dbReference type="PANTHER" id="PTHR43322">
    <property type="entry name" value="1-D-DEOXYXYLULOSE 5-PHOSPHATE SYNTHASE-RELATED"/>
    <property type="match status" value="1"/>
</dbReference>
<dbReference type="GO" id="GO:0008661">
    <property type="term" value="F:1-deoxy-D-xylulose-5-phosphate synthase activity"/>
    <property type="evidence" value="ECO:0007669"/>
    <property type="project" value="UniProtKB-UniRule"/>
</dbReference>
<evidence type="ECO:0000313" key="15">
    <source>
        <dbReference type="Proteomes" id="UP000562027"/>
    </source>
</evidence>
<comment type="pathway">
    <text evidence="1 11">Metabolic intermediate biosynthesis; 1-deoxy-D-xylulose 5-phosphate biosynthesis; 1-deoxy-D-xylulose 5-phosphate from D-glyceraldehyde 3-phosphate and pyruvate: step 1/1.</text>
</comment>
<evidence type="ECO:0000256" key="6">
    <source>
        <dbReference type="ARBA" id="ARBA00022842"/>
    </source>
</evidence>
<evidence type="ECO:0000256" key="9">
    <source>
        <dbReference type="ARBA" id="ARBA00023229"/>
    </source>
</evidence>
<dbReference type="GO" id="GO:0000287">
    <property type="term" value="F:magnesium ion binding"/>
    <property type="evidence" value="ECO:0007669"/>
    <property type="project" value="UniProtKB-UniRule"/>
</dbReference>
<comment type="similarity">
    <text evidence="2 11">Belongs to the transketolase family. DXPS subfamily.</text>
</comment>
<dbReference type="CDD" id="cd02007">
    <property type="entry name" value="TPP_DXS"/>
    <property type="match status" value="1"/>
</dbReference>
<dbReference type="GO" id="GO:0030976">
    <property type="term" value="F:thiamine pyrophosphate binding"/>
    <property type="evidence" value="ECO:0007669"/>
    <property type="project" value="UniProtKB-UniRule"/>
</dbReference>
<dbReference type="SUPFAM" id="SSF52922">
    <property type="entry name" value="TK C-terminal domain-like"/>
    <property type="match status" value="1"/>
</dbReference>
<comment type="cofactor">
    <cofactor evidence="11">
        <name>Mg(2+)</name>
        <dbReference type="ChEBI" id="CHEBI:18420"/>
    </cofactor>
    <text evidence="11">Binds 1 Mg(2+) ion per subunit.</text>
</comment>
<feature type="binding site" evidence="11">
    <location>
        <position position="149"/>
    </location>
    <ligand>
        <name>Mg(2+)</name>
        <dbReference type="ChEBI" id="CHEBI:18420"/>
    </ligand>
</feature>
<dbReference type="PANTHER" id="PTHR43322:SF5">
    <property type="entry name" value="1-DEOXY-D-XYLULOSE-5-PHOSPHATE SYNTHASE, CHLOROPLASTIC"/>
    <property type="match status" value="1"/>
</dbReference>
<comment type="caution">
    <text evidence="14">The sequence shown here is derived from an EMBL/GenBank/DDBJ whole genome shotgun (WGS) entry which is preliminary data.</text>
</comment>
<evidence type="ECO:0000256" key="8">
    <source>
        <dbReference type="ARBA" id="ARBA00023052"/>
    </source>
</evidence>
<dbReference type="UniPathway" id="UPA00064">
    <property type="reaction ID" value="UER00091"/>
</dbReference>
<comment type="function">
    <text evidence="10 11">Catalyzes the acyloin condensation reaction between C atoms 2 and 3 of pyruvate and glyceraldehyde 3-phosphate to yield 1-deoxy-D-xylulose-5-phosphate (DXP).</text>
</comment>
<keyword evidence="7 11" id="KW-0784">Thiamine biosynthesis</keyword>
<evidence type="ECO:0000256" key="5">
    <source>
        <dbReference type="ARBA" id="ARBA00022723"/>
    </source>
</evidence>
<keyword evidence="6 11" id="KW-0460">Magnesium</keyword>
<feature type="binding site" evidence="11">
    <location>
        <position position="182"/>
    </location>
    <ligand>
        <name>thiamine diphosphate</name>
        <dbReference type="ChEBI" id="CHEBI:58937"/>
    </ligand>
</feature>
<keyword evidence="5 11" id="KW-0479">Metal-binding</keyword>
<evidence type="ECO:0000256" key="11">
    <source>
        <dbReference type="HAMAP-Rule" id="MF_00315"/>
    </source>
</evidence>
<dbReference type="InterPro" id="IPR020826">
    <property type="entry name" value="Transketolase_BS"/>
</dbReference>
<feature type="binding site" evidence="11">
    <location>
        <position position="77"/>
    </location>
    <ligand>
        <name>thiamine diphosphate</name>
        <dbReference type="ChEBI" id="CHEBI:58937"/>
    </ligand>
</feature>
<evidence type="ECO:0000256" key="3">
    <source>
        <dbReference type="ARBA" id="ARBA00011738"/>
    </source>
</evidence>
<sequence>MPYSLLQTINSPADLRRLPRTELVKLAGELRAFVLDTVSRSKVGGHLGSNLGAVELTVALHYVFNTPHDRLVWDVGHQTYPHKVLTGRREQMHSLRQQDGVSGFPRRDESEYDTFGTGHSSTSISAAHGMAMAAKIKGEDRKAVAIIGDGSMTAGMAFEALNNAGVPHGGLLGDVLVILNDNDMSISPPVGALNKYLARLMSGSFYSAAREGAKSVLKNTPLYEFARRFEEHTKGMVVPGTIFEEFGFNYVGPIDGHDLDALIPTLENLRDKKGPQFLHVVTKKGQGYKLAEADPVKYHAASGVFDPAVGFVKSTAPAKTTFTQVFGEWLCDMAEQDKRLVGITPAMREGSGMVEFHKRFPTRYHDVGIAEQHSVTFAAGLACEGLKPVVAIYSTFLQRAYDQMLHDVALQNLPVVFALDRAGLVGADGATHAGNYDIAFTRCIPKMSVLTPADENECRQALFTAFQHAGPVTVRYPRGAGVGVAIQKEMQALPWGKGEIRRSSGKPMRGNAPAAQAAPRVAILSFGTLLYPALAAAESLDATVANMRFVKPLDHELVAELARTHDALVTVEDGCVMGGAGSAVMESLQAAGLNLPVLQLGLPDEFIEHGDAGRLMAQCGLDAAGIEQAVLKRFGARPALLRPAANQ</sequence>
<dbReference type="GO" id="GO:0005829">
    <property type="term" value="C:cytosol"/>
    <property type="evidence" value="ECO:0007669"/>
    <property type="project" value="TreeGrafter"/>
</dbReference>
<reference evidence="14 15" key="1">
    <citation type="submission" date="2020-08" db="EMBL/GenBank/DDBJ databases">
        <title>Functional genomics of gut bacteria from endangered species of beetles.</title>
        <authorList>
            <person name="Carlos-Shanley C."/>
        </authorList>
    </citation>
    <scope>NUCLEOTIDE SEQUENCE [LARGE SCALE GENOMIC DNA]</scope>
    <source>
        <strain evidence="14 15">S00239</strain>
    </source>
</reference>
<dbReference type="CDD" id="cd07033">
    <property type="entry name" value="TPP_PYR_DXS_TK_like"/>
    <property type="match status" value="1"/>
</dbReference>
<dbReference type="SUPFAM" id="SSF52518">
    <property type="entry name" value="Thiamin diphosphate-binding fold (THDP-binding)"/>
    <property type="match status" value="2"/>
</dbReference>
<evidence type="ECO:0000256" key="4">
    <source>
        <dbReference type="ARBA" id="ARBA00022679"/>
    </source>
</evidence>
<dbReference type="SMART" id="SM00861">
    <property type="entry name" value="Transket_pyr"/>
    <property type="match status" value="1"/>
</dbReference>
<dbReference type="GO" id="GO:0019288">
    <property type="term" value="P:isopentenyl diphosphate biosynthetic process, methylerythritol 4-phosphate pathway"/>
    <property type="evidence" value="ECO:0007669"/>
    <property type="project" value="TreeGrafter"/>
</dbReference>
<evidence type="ECO:0000259" key="13">
    <source>
        <dbReference type="SMART" id="SM00861"/>
    </source>
</evidence>
<evidence type="ECO:0000256" key="2">
    <source>
        <dbReference type="ARBA" id="ARBA00011081"/>
    </source>
</evidence>
<evidence type="ECO:0000256" key="1">
    <source>
        <dbReference type="ARBA" id="ARBA00004980"/>
    </source>
</evidence>
<feature type="binding site" evidence="11">
    <location>
        <position position="288"/>
    </location>
    <ligand>
        <name>thiamine diphosphate</name>
        <dbReference type="ChEBI" id="CHEBI:58937"/>
    </ligand>
</feature>
<organism evidence="14 15">
    <name type="scientific">Roseateles oligotrophus</name>
    <dbReference type="NCBI Taxonomy" id="1769250"/>
    <lineage>
        <taxon>Bacteria</taxon>
        <taxon>Pseudomonadati</taxon>
        <taxon>Pseudomonadota</taxon>
        <taxon>Betaproteobacteria</taxon>
        <taxon>Burkholderiales</taxon>
        <taxon>Sphaerotilaceae</taxon>
        <taxon>Roseateles</taxon>
    </lineage>
</organism>
<feature type="binding site" evidence="11">
    <location>
        <begin position="118"/>
        <end position="120"/>
    </location>
    <ligand>
        <name>thiamine diphosphate</name>
        <dbReference type="ChEBI" id="CHEBI:58937"/>
    </ligand>
</feature>
<dbReference type="InterPro" id="IPR005475">
    <property type="entry name" value="Transketolase-like_Pyr-bd"/>
</dbReference>
<dbReference type="InterPro" id="IPR033248">
    <property type="entry name" value="Transketolase_C"/>
</dbReference>
<dbReference type="Pfam" id="PF02779">
    <property type="entry name" value="Transket_pyr"/>
    <property type="match status" value="1"/>
</dbReference>
<dbReference type="GO" id="GO:0009228">
    <property type="term" value="P:thiamine biosynthetic process"/>
    <property type="evidence" value="ECO:0007669"/>
    <property type="project" value="UniProtKB-UniRule"/>
</dbReference>
<keyword evidence="15" id="KW-1185">Reference proteome</keyword>
<dbReference type="InterPro" id="IPR005477">
    <property type="entry name" value="Dxylulose-5-P_synthase"/>
</dbReference>
<feature type="binding site" evidence="11">
    <location>
        <position position="182"/>
    </location>
    <ligand>
        <name>Mg(2+)</name>
        <dbReference type="ChEBI" id="CHEBI:18420"/>
    </ligand>
</feature>
<dbReference type="Gene3D" id="3.40.50.970">
    <property type="match status" value="2"/>
</dbReference>
<feature type="binding site" evidence="11">
    <location>
        <position position="371"/>
    </location>
    <ligand>
        <name>thiamine diphosphate</name>
        <dbReference type="ChEBI" id="CHEBI:58937"/>
    </ligand>
</feature>
<gene>
    <name evidence="11" type="primary">dxs</name>
    <name evidence="14" type="ORF">HNP55_004037</name>
</gene>
<dbReference type="HAMAP" id="MF_00315">
    <property type="entry name" value="DXP_synth"/>
    <property type="match status" value="1"/>
</dbReference>
<dbReference type="EC" id="2.2.1.7" evidence="11"/>
<proteinExistence type="inferred from homology"/>
<name>A0A840LJM6_9BURK</name>
<comment type="subunit">
    <text evidence="3 11">Homodimer.</text>
</comment>
<keyword evidence="8 11" id="KW-0786">Thiamine pyrophosphate</keyword>
<dbReference type="Pfam" id="PF13292">
    <property type="entry name" value="DXP_synthase_N"/>
    <property type="match status" value="1"/>
</dbReference>
<feature type="binding site" evidence="11">
    <location>
        <begin position="150"/>
        <end position="151"/>
    </location>
    <ligand>
        <name>thiamine diphosphate</name>
        <dbReference type="ChEBI" id="CHEBI:58937"/>
    </ligand>
</feature>
<accession>A0A840LJM6</accession>
<dbReference type="NCBIfam" id="NF003933">
    <property type="entry name" value="PRK05444.2-2"/>
    <property type="match status" value="1"/>
</dbReference>
<dbReference type="InterPro" id="IPR009014">
    <property type="entry name" value="Transketo_C/PFOR_II"/>
</dbReference>
<dbReference type="AlphaFoldDB" id="A0A840LJM6"/>
<keyword evidence="9 11" id="KW-0414">Isoprene biosynthesis</keyword>
<dbReference type="Proteomes" id="UP000562027">
    <property type="component" value="Unassembled WGS sequence"/>
</dbReference>
<comment type="cofactor">
    <cofactor evidence="11">
        <name>thiamine diphosphate</name>
        <dbReference type="ChEBI" id="CHEBI:58937"/>
    </cofactor>
    <text evidence="11">Binds 1 thiamine pyrophosphate per subunit.</text>
</comment>
<dbReference type="EMBL" id="JACHLP010000009">
    <property type="protein sequence ID" value="MBB4845487.1"/>
    <property type="molecule type" value="Genomic_DNA"/>
</dbReference>
<dbReference type="Pfam" id="PF02780">
    <property type="entry name" value="Transketolase_C"/>
    <property type="match status" value="1"/>
</dbReference>
<feature type="domain" description="Transketolase-like pyrimidine-binding" evidence="13">
    <location>
        <begin position="320"/>
        <end position="484"/>
    </location>
</feature>
<dbReference type="InterPro" id="IPR029061">
    <property type="entry name" value="THDP-binding"/>
</dbReference>
<evidence type="ECO:0000256" key="7">
    <source>
        <dbReference type="ARBA" id="ARBA00022977"/>
    </source>
</evidence>